<evidence type="ECO:0000256" key="1">
    <source>
        <dbReference type="SAM" id="MobiDB-lite"/>
    </source>
</evidence>
<evidence type="ECO:0000256" key="2">
    <source>
        <dbReference type="SAM" id="Phobius"/>
    </source>
</evidence>
<dbReference type="Gramene" id="ESQ42281">
    <property type="protein sequence ID" value="ESQ42281"/>
    <property type="gene ID" value="EUTSA_v10015987mg"/>
</dbReference>
<dbReference type="AlphaFoldDB" id="V4N947"/>
<organism evidence="4 5">
    <name type="scientific">Eutrema salsugineum</name>
    <name type="common">Saltwater cress</name>
    <name type="synonym">Sisymbrium salsugineum</name>
    <dbReference type="NCBI Taxonomy" id="72664"/>
    <lineage>
        <taxon>Eukaryota</taxon>
        <taxon>Viridiplantae</taxon>
        <taxon>Streptophyta</taxon>
        <taxon>Embryophyta</taxon>
        <taxon>Tracheophyta</taxon>
        <taxon>Spermatophyta</taxon>
        <taxon>Magnoliopsida</taxon>
        <taxon>eudicotyledons</taxon>
        <taxon>Gunneridae</taxon>
        <taxon>Pentapetalae</taxon>
        <taxon>rosids</taxon>
        <taxon>malvids</taxon>
        <taxon>Brassicales</taxon>
        <taxon>Brassicaceae</taxon>
        <taxon>Eutremeae</taxon>
        <taxon>Eutrema</taxon>
    </lineage>
</organism>
<reference evidence="4 5" key="1">
    <citation type="journal article" date="2013" name="Front. Plant Sci.">
        <title>The Reference Genome of the Halophytic Plant Eutrema salsugineum.</title>
        <authorList>
            <person name="Yang R."/>
            <person name="Jarvis D.E."/>
            <person name="Chen H."/>
            <person name="Beilstein M.A."/>
            <person name="Grimwood J."/>
            <person name="Jenkins J."/>
            <person name="Shu S."/>
            <person name="Prochnik S."/>
            <person name="Xin M."/>
            <person name="Ma C."/>
            <person name="Schmutz J."/>
            <person name="Wing R.A."/>
            <person name="Mitchell-Olds T."/>
            <person name="Schumaker K.S."/>
            <person name="Wang X."/>
        </authorList>
    </citation>
    <scope>NUCLEOTIDE SEQUENCE [LARGE SCALE GENOMIC DNA]</scope>
</reference>
<dbReference type="EMBL" id="KI517464">
    <property type="protein sequence ID" value="ESQ42281.1"/>
    <property type="molecule type" value="Genomic_DNA"/>
</dbReference>
<feature type="region of interest" description="Disordered" evidence="1">
    <location>
        <begin position="23"/>
        <end position="90"/>
    </location>
</feature>
<evidence type="ECO:0000256" key="3">
    <source>
        <dbReference type="SAM" id="SignalP"/>
    </source>
</evidence>
<dbReference type="STRING" id="72664.V4N947"/>
<evidence type="ECO:0000313" key="4">
    <source>
        <dbReference type="EMBL" id="ESQ42281.1"/>
    </source>
</evidence>
<accession>V4N947</accession>
<keyword evidence="2" id="KW-1133">Transmembrane helix</keyword>
<keyword evidence="3" id="KW-0732">Signal</keyword>
<feature type="signal peptide" evidence="3">
    <location>
        <begin position="1"/>
        <end position="20"/>
    </location>
</feature>
<keyword evidence="5" id="KW-1185">Reference proteome</keyword>
<dbReference type="PANTHER" id="PTHR36721:SF8">
    <property type="entry name" value="EARLY NODULIN-20-LIKE"/>
    <property type="match status" value="1"/>
</dbReference>
<dbReference type="KEGG" id="eus:EUTSA_v10015987mg"/>
<feature type="transmembrane region" description="Helical" evidence="2">
    <location>
        <begin position="92"/>
        <end position="112"/>
    </location>
</feature>
<keyword evidence="2" id="KW-0472">Membrane</keyword>
<evidence type="ECO:0000313" key="5">
    <source>
        <dbReference type="Proteomes" id="UP000030689"/>
    </source>
</evidence>
<name>V4N947_EUTSA</name>
<protein>
    <submittedName>
        <fullName evidence="4">Uncharacterized protein</fullName>
    </submittedName>
</protein>
<feature type="chain" id="PRO_5004722253" evidence="3">
    <location>
        <begin position="21"/>
        <end position="133"/>
    </location>
</feature>
<gene>
    <name evidence="4" type="ORF">EUTSA_v10015987mg</name>
</gene>
<dbReference type="PANTHER" id="PTHR36721">
    <property type="entry name" value="PROLINE-RICH FAMILY PROTEIN"/>
    <property type="match status" value="1"/>
</dbReference>
<proteinExistence type="predicted"/>
<dbReference type="OrthoDB" id="784725at2759"/>
<dbReference type="Proteomes" id="UP000030689">
    <property type="component" value="Unassembled WGS sequence"/>
</dbReference>
<dbReference type="OMA" id="INCEIVT"/>
<keyword evidence="2" id="KW-0812">Transmembrane</keyword>
<sequence length="133" mass="14034">MKKVVFIIVALFLMAGIVSGDISSKKVSPAPSPIKHYSSPPQSEAEMPPTMPDDYISPSPTSEESPKAGEVNNTDVTGTEGDDKSSGGGKKAGIAVGAIAAASMVGVGGYVLKKRRENIRRRSRYEYAATEIF</sequence>